<sequence length="68" mass="8054">MDARRQQEGGLMRWEKKRRSDGEHEPNCHKSWATFDLARECVEEADWTVRWGMFDWLGPTPKTSEASE</sequence>
<comment type="caution">
    <text evidence="1">The sequence shown here is derived from an EMBL/GenBank/DDBJ whole genome shotgun (WGS) entry which is preliminary data.</text>
</comment>
<proteinExistence type="predicted"/>
<evidence type="ECO:0000313" key="2">
    <source>
        <dbReference type="Proteomes" id="UP001060170"/>
    </source>
</evidence>
<reference evidence="2" key="1">
    <citation type="journal article" date="2018" name="BMC Genomics">
        <title>Genomic insights into host adaptation between the wheat stripe rust pathogen (Puccinia striiformis f. sp. tritici) and the barley stripe rust pathogen (Puccinia striiformis f. sp. hordei).</title>
        <authorList>
            <person name="Xia C."/>
            <person name="Wang M."/>
            <person name="Yin C."/>
            <person name="Cornejo O.E."/>
            <person name="Hulbert S.H."/>
            <person name="Chen X."/>
        </authorList>
    </citation>
    <scope>NUCLEOTIDE SEQUENCE [LARGE SCALE GENOMIC DNA]</scope>
    <source>
        <strain evidence="2">93-210</strain>
    </source>
</reference>
<organism evidence="1 2">
    <name type="scientific">Puccinia striiformis f. sp. tritici</name>
    <dbReference type="NCBI Taxonomy" id="168172"/>
    <lineage>
        <taxon>Eukaryota</taxon>
        <taxon>Fungi</taxon>
        <taxon>Dikarya</taxon>
        <taxon>Basidiomycota</taxon>
        <taxon>Pucciniomycotina</taxon>
        <taxon>Pucciniomycetes</taxon>
        <taxon>Pucciniales</taxon>
        <taxon>Pucciniaceae</taxon>
        <taxon>Puccinia</taxon>
    </lineage>
</organism>
<gene>
    <name evidence="1" type="ORF">MJO28_006490</name>
</gene>
<dbReference type="Proteomes" id="UP001060170">
    <property type="component" value="Chromosome 6"/>
</dbReference>
<name>A0ACC0EH71_9BASI</name>
<protein>
    <submittedName>
        <fullName evidence="1">Uncharacterized protein</fullName>
    </submittedName>
</protein>
<keyword evidence="2" id="KW-1185">Reference proteome</keyword>
<evidence type="ECO:0000313" key="1">
    <source>
        <dbReference type="EMBL" id="KAI7953943.1"/>
    </source>
</evidence>
<dbReference type="EMBL" id="CM045870">
    <property type="protein sequence ID" value="KAI7953943.1"/>
    <property type="molecule type" value="Genomic_DNA"/>
</dbReference>
<accession>A0ACC0EH71</accession>
<reference evidence="1 2" key="3">
    <citation type="journal article" date="2022" name="Microbiol. Spectr.">
        <title>Folding features and dynamics of 3D genome architecture in plant fungal pathogens.</title>
        <authorList>
            <person name="Xia C."/>
        </authorList>
    </citation>
    <scope>NUCLEOTIDE SEQUENCE [LARGE SCALE GENOMIC DNA]</scope>
    <source>
        <strain evidence="1 2">93-210</strain>
    </source>
</reference>
<reference evidence="2" key="2">
    <citation type="journal article" date="2018" name="Mol. Plant Microbe Interact.">
        <title>Genome sequence resources for the wheat stripe rust pathogen (Puccinia striiformis f. sp. tritici) and the barley stripe rust pathogen (Puccinia striiformis f. sp. hordei).</title>
        <authorList>
            <person name="Xia C."/>
            <person name="Wang M."/>
            <person name="Yin C."/>
            <person name="Cornejo O.E."/>
            <person name="Hulbert S.H."/>
            <person name="Chen X."/>
        </authorList>
    </citation>
    <scope>NUCLEOTIDE SEQUENCE [LARGE SCALE GENOMIC DNA]</scope>
    <source>
        <strain evidence="2">93-210</strain>
    </source>
</reference>